<reference evidence="13" key="2">
    <citation type="submission" date="2025-09" db="UniProtKB">
        <authorList>
            <consortium name="Ensembl"/>
        </authorList>
    </citation>
    <scope>IDENTIFICATION</scope>
</reference>
<dbReference type="InterPro" id="IPR038765">
    <property type="entry name" value="Papain-like_cys_pep_sf"/>
</dbReference>
<evidence type="ECO:0000256" key="7">
    <source>
        <dbReference type="ARBA" id="ARBA00023069"/>
    </source>
</evidence>
<dbReference type="Ensembl" id="ENSEBUT00000003122.1">
    <property type="protein sequence ID" value="ENSEBUP00000002761.1"/>
    <property type="gene ID" value="ENSEBUG00000002002.1"/>
</dbReference>
<evidence type="ECO:0008006" key="15">
    <source>
        <dbReference type="Google" id="ProtNLM"/>
    </source>
</evidence>
<keyword evidence="6" id="KW-0175">Coiled coil</keyword>
<comment type="subcellular location">
    <subcellularLocation>
        <location evidence="1">Cell projection</location>
        <location evidence="1">Cilium</location>
        <location evidence="1">Flagellum</location>
    </subcellularLocation>
    <subcellularLocation>
        <location evidence="2">Cytoplasm</location>
        <location evidence="2">Cytoskeleton</location>
        <location evidence="2">Cilium axoneme</location>
    </subcellularLocation>
</comment>
<evidence type="ECO:0000256" key="1">
    <source>
        <dbReference type="ARBA" id="ARBA00004230"/>
    </source>
</evidence>
<dbReference type="GO" id="GO:0005930">
    <property type="term" value="C:axoneme"/>
    <property type="evidence" value="ECO:0007669"/>
    <property type="project" value="UniProtKB-SubCell"/>
</dbReference>
<evidence type="ECO:0000256" key="3">
    <source>
        <dbReference type="ARBA" id="ARBA00010738"/>
    </source>
</evidence>
<feature type="domain" description="Dynein regulatory complex subunit 7 C-terminal" evidence="12">
    <location>
        <begin position="661"/>
        <end position="732"/>
    </location>
</feature>
<dbReference type="PANTHER" id="PTHR35249:SF2">
    <property type="entry name" value="DYNEIN REGULATORY COMPLEX SUBUNIT 7"/>
    <property type="match status" value="1"/>
</dbReference>
<dbReference type="OMA" id="CRDDYIT"/>
<feature type="region of interest" description="Disordered" evidence="10">
    <location>
        <begin position="178"/>
        <end position="200"/>
    </location>
</feature>
<evidence type="ECO:0000256" key="2">
    <source>
        <dbReference type="ARBA" id="ARBA00004430"/>
    </source>
</evidence>
<reference evidence="13" key="1">
    <citation type="submission" date="2025-08" db="UniProtKB">
        <authorList>
            <consortium name="Ensembl"/>
        </authorList>
    </citation>
    <scope>IDENTIFICATION</scope>
</reference>
<feature type="region of interest" description="Disordered" evidence="10">
    <location>
        <begin position="305"/>
        <end position="324"/>
    </location>
</feature>
<evidence type="ECO:0000256" key="5">
    <source>
        <dbReference type="ARBA" id="ARBA00022846"/>
    </source>
</evidence>
<evidence type="ECO:0000256" key="10">
    <source>
        <dbReference type="SAM" id="MobiDB-lite"/>
    </source>
</evidence>
<evidence type="ECO:0000313" key="14">
    <source>
        <dbReference type="Proteomes" id="UP000694388"/>
    </source>
</evidence>
<dbReference type="Proteomes" id="UP000694388">
    <property type="component" value="Unplaced"/>
</dbReference>
<feature type="domain" description="Dynein regulatory complex subunit 7 MORN" evidence="11">
    <location>
        <begin position="341"/>
        <end position="546"/>
    </location>
</feature>
<evidence type="ECO:0000256" key="9">
    <source>
        <dbReference type="ARBA" id="ARBA00023273"/>
    </source>
</evidence>
<organism evidence="13 14">
    <name type="scientific">Eptatretus burgeri</name>
    <name type="common">Inshore hagfish</name>
    <dbReference type="NCBI Taxonomy" id="7764"/>
    <lineage>
        <taxon>Eukaryota</taxon>
        <taxon>Metazoa</taxon>
        <taxon>Chordata</taxon>
        <taxon>Craniata</taxon>
        <taxon>Vertebrata</taxon>
        <taxon>Cyclostomata</taxon>
        <taxon>Myxini</taxon>
        <taxon>Myxiniformes</taxon>
        <taxon>Myxinidae</taxon>
        <taxon>Eptatretinae</taxon>
        <taxon>Eptatretus</taxon>
    </lineage>
</organism>
<keyword evidence="5" id="KW-0282">Flagellum</keyword>
<evidence type="ECO:0000313" key="13">
    <source>
        <dbReference type="Ensembl" id="ENSEBUP00000002761.1"/>
    </source>
</evidence>
<dbReference type="InterPro" id="IPR033551">
    <property type="entry name" value="DRC7/lobo"/>
</dbReference>
<dbReference type="InterPro" id="IPR056291">
    <property type="entry name" value="MORN_DRC7"/>
</dbReference>
<evidence type="ECO:0000259" key="11">
    <source>
        <dbReference type="Pfam" id="PF24667"/>
    </source>
</evidence>
<dbReference type="PANTHER" id="PTHR35249">
    <property type="entry name" value="DYNEIN REGULATORY COMPLEX SUBUNIT 7"/>
    <property type="match status" value="1"/>
</dbReference>
<proteinExistence type="inferred from homology"/>
<dbReference type="InterPro" id="IPR056292">
    <property type="entry name" value="DRC7_C"/>
</dbReference>
<dbReference type="Pfam" id="PF24671">
    <property type="entry name" value="DRC7_C"/>
    <property type="match status" value="1"/>
</dbReference>
<dbReference type="AlphaFoldDB" id="A0A8C4PX23"/>
<accession>A0A8C4PX23</accession>
<name>A0A8C4PX23_EPTBU</name>
<keyword evidence="14" id="KW-1185">Reference proteome</keyword>
<keyword evidence="4" id="KW-0963">Cytoplasm</keyword>
<evidence type="ECO:0000256" key="6">
    <source>
        <dbReference type="ARBA" id="ARBA00023054"/>
    </source>
</evidence>
<evidence type="ECO:0000256" key="8">
    <source>
        <dbReference type="ARBA" id="ARBA00023212"/>
    </source>
</evidence>
<sequence length="738" mass="86237">MKCIPEGPLQNFPASYKQNSPEEQHLVSQAENFWSQFSFLYPDRKPLLLAPQNECGVEKFVCTTLRPTLLPHHELYMWDACAHFVADHLDLKQVPSPNTVLQRQYGNSFDFSLLLCSLLLGCGYDAYCVCGYASRETTYHDDTSNTCPLLMHTGKVETPPTRRYMVRPPRQLYSKFDQQQQERKMAEEHKKKMQTDGNGEDLVDSGPDLLHGQRVHCWLLVLAGQREVPGNFFIEPFSGEAYPTTDSRFLGVESVWNQHNCWVNMQNCRNGCKDMLFDLGDSVRWEFILPWSSHKPGLHISIVNENTESDGEEEEEEEEEEEGEAMKKVRLSKWEFEFRCPSGRKVMHYRRARFDTFAPYLRNDGLVTRLSVYKDHHCTNLKEVKEWFQNRQDKLEQRENDASTGLTEESFAFGHSAALLKHTYNTRVANSDRKMAFNSRARIDGLIQREETPTSMIEMYDDRPDLLLSRHVQFGRLEKRLAPAGSVESNRTILSINERYGRNWSRPADQDVAEKSFLLCDGRIQLTYHRREDDIVPAWQNFLKTEVNALFHLHNFNVSVSSFMIVYVLQVKELLQLRKKEEESINFVISIYDPERNVNTKKYQEEQLPLGTRGTIGSEGTTYPEALRSGWQKTRYFMAFLKDVQNMFGINSKYGDDCYLQEMALLLEKQQWFKNNVYLSKEDEEEYHNFCTQTMFRIHVVEIRLNRLKENGPKKFRALEEKLKTDPRFASYLQGLKI</sequence>
<dbReference type="GO" id="GO:0031514">
    <property type="term" value="C:motile cilium"/>
    <property type="evidence" value="ECO:0007669"/>
    <property type="project" value="UniProtKB-SubCell"/>
</dbReference>
<comment type="similarity">
    <text evidence="3">Belongs to the DRC7 family.</text>
</comment>
<keyword evidence="9" id="KW-0966">Cell projection</keyword>
<dbReference type="GeneTree" id="ENSGT00940000170257"/>
<protein>
    <recommendedName>
        <fullName evidence="15">Dynein regulatory complex subunit 7</fullName>
    </recommendedName>
</protein>
<evidence type="ECO:0000259" key="12">
    <source>
        <dbReference type="Pfam" id="PF24671"/>
    </source>
</evidence>
<keyword evidence="8" id="KW-0206">Cytoskeleton</keyword>
<keyword evidence="7" id="KW-0969">Cilium</keyword>
<dbReference type="SUPFAM" id="SSF54001">
    <property type="entry name" value="Cysteine proteinases"/>
    <property type="match status" value="1"/>
</dbReference>
<evidence type="ECO:0000256" key="4">
    <source>
        <dbReference type="ARBA" id="ARBA00022490"/>
    </source>
</evidence>
<dbReference type="GO" id="GO:0048870">
    <property type="term" value="P:cell motility"/>
    <property type="evidence" value="ECO:0007669"/>
    <property type="project" value="TreeGrafter"/>
</dbReference>
<feature type="compositionally biased region" description="Basic and acidic residues" evidence="10">
    <location>
        <begin position="180"/>
        <end position="194"/>
    </location>
</feature>
<dbReference type="Pfam" id="PF24667">
    <property type="entry name" value="MORN_DRC7"/>
    <property type="match status" value="1"/>
</dbReference>
<feature type="compositionally biased region" description="Acidic residues" evidence="10">
    <location>
        <begin position="307"/>
        <end position="323"/>
    </location>
</feature>